<dbReference type="InterPro" id="IPR013131">
    <property type="entry name" value="Mannitol_DH_N"/>
</dbReference>
<evidence type="ECO:0000256" key="4">
    <source>
        <dbReference type="ARBA" id="ARBA00023002"/>
    </source>
</evidence>
<evidence type="ECO:0000256" key="2">
    <source>
        <dbReference type="ARBA" id="ARBA00012939"/>
    </source>
</evidence>
<dbReference type="EMBL" id="JAHBAY010000002">
    <property type="protein sequence ID" value="MBT0768266.1"/>
    <property type="molecule type" value="Genomic_DNA"/>
</dbReference>
<dbReference type="InterPro" id="IPR023027">
    <property type="entry name" value="Mannitol_DH_CS"/>
</dbReference>
<evidence type="ECO:0000256" key="6">
    <source>
        <dbReference type="ARBA" id="ARBA00048615"/>
    </source>
</evidence>
<keyword evidence="5" id="KW-0520">NAD</keyword>
<dbReference type="PROSITE" id="PS00974">
    <property type="entry name" value="MANNITOL_DHGENASE"/>
    <property type="match status" value="1"/>
</dbReference>
<protein>
    <recommendedName>
        <fullName evidence="3">Mannitol-1-phosphate 5-dehydrogenase</fullName>
        <ecNumber evidence="2">1.1.1.17</ecNumber>
    </recommendedName>
</protein>
<dbReference type="InterPro" id="IPR008927">
    <property type="entry name" value="6-PGluconate_DH-like_C_sf"/>
</dbReference>
<organism evidence="9 10">
    <name type="scientific">Kineosporia corallincola</name>
    <dbReference type="NCBI Taxonomy" id="2835133"/>
    <lineage>
        <taxon>Bacteria</taxon>
        <taxon>Bacillati</taxon>
        <taxon>Actinomycetota</taxon>
        <taxon>Actinomycetes</taxon>
        <taxon>Kineosporiales</taxon>
        <taxon>Kineosporiaceae</taxon>
        <taxon>Kineosporia</taxon>
    </lineage>
</organism>
<keyword evidence="4" id="KW-0560">Oxidoreductase</keyword>
<dbReference type="SUPFAM" id="SSF51735">
    <property type="entry name" value="NAD(P)-binding Rossmann-fold domains"/>
    <property type="match status" value="1"/>
</dbReference>
<comment type="caution">
    <text evidence="9">The sequence shown here is derived from an EMBL/GenBank/DDBJ whole genome shotgun (WGS) entry which is preliminary data.</text>
</comment>
<dbReference type="InterPro" id="IPR013328">
    <property type="entry name" value="6PGD_dom2"/>
</dbReference>
<gene>
    <name evidence="9" type="ORF">KIH74_04990</name>
</gene>
<dbReference type="InterPro" id="IPR000669">
    <property type="entry name" value="Mannitol_DH"/>
</dbReference>
<dbReference type="PRINTS" id="PR00084">
    <property type="entry name" value="MTLDHDRGNASE"/>
</dbReference>
<dbReference type="InterPro" id="IPR050988">
    <property type="entry name" value="Mannitol_DH/Oxidoreductase"/>
</dbReference>
<reference evidence="9 10" key="1">
    <citation type="submission" date="2021-05" db="EMBL/GenBank/DDBJ databases">
        <title>Kineosporia and Streptomyces sp. nov. two new marine actinobacteria isolated from Coral.</title>
        <authorList>
            <person name="Buangrab K."/>
            <person name="Sutthacheep M."/>
            <person name="Yeemin T."/>
            <person name="Harunari E."/>
            <person name="Igarashi Y."/>
            <person name="Kanchanasin P."/>
            <person name="Tanasupawat S."/>
            <person name="Phongsopitanun W."/>
        </authorList>
    </citation>
    <scope>NUCLEOTIDE SEQUENCE [LARGE SCALE GENOMIC DNA]</scope>
    <source>
        <strain evidence="9 10">J2-2</strain>
    </source>
</reference>
<dbReference type="Pfam" id="PF08125">
    <property type="entry name" value="Mannitol_dh_C"/>
    <property type="match status" value="1"/>
</dbReference>
<dbReference type="RefSeq" id="WP_214154568.1">
    <property type="nucleotide sequence ID" value="NZ_JAHBAY010000002.1"/>
</dbReference>
<evidence type="ECO:0000313" key="9">
    <source>
        <dbReference type="EMBL" id="MBT0768266.1"/>
    </source>
</evidence>
<comment type="catalytic activity">
    <reaction evidence="6">
        <text>D-mannitol 1-phosphate + NAD(+) = beta-D-fructose 6-phosphate + NADH + H(+)</text>
        <dbReference type="Rhea" id="RHEA:19661"/>
        <dbReference type="ChEBI" id="CHEBI:15378"/>
        <dbReference type="ChEBI" id="CHEBI:57540"/>
        <dbReference type="ChEBI" id="CHEBI:57634"/>
        <dbReference type="ChEBI" id="CHEBI:57945"/>
        <dbReference type="ChEBI" id="CHEBI:61381"/>
        <dbReference type="EC" id="1.1.1.17"/>
    </reaction>
</comment>
<name>A0ABS5TDJ1_9ACTN</name>
<dbReference type="Gene3D" id="1.10.1040.10">
    <property type="entry name" value="N-(1-d-carboxylethyl)-l-norvaline Dehydrogenase, domain 2"/>
    <property type="match status" value="1"/>
</dbReference>
<sequence>MSNRTEDDETPAGGLAQDQNLTLESLHTLAADRRPAVDPRDLAPRMVHFGFGAFHRAHQAVYTEAAAAATGEKSGIVVVAPRDAAVVGRARRQDYLFSVTTRSPAGSAPKVVGSLVGALHMPTDGAALHELIASPGVTTVTLTVTEKGYHRSPSTGRLNLGDPLIAADLDLCRAGAAGTSGTGSGDVPPLRTVVGTLAVALARRLRTGGAPIDLVSCDNLDANGPALAGVVRDFVTAAHWPDGDRLLDWIDTGVGFPSTVVDRIVPATTGADLDQAAARLGVHDALAVTGEPYRQWVLEDAFRAARPAWQHGGAQWVDDVGPFQLTKLRLLNGSHSGLAYLGLAAGCRTVADVLATGWGENFVRGFAAEAAGSLPHVRNGTPQAGPDPARYADDLVSRFANTAIHHELRQIGSDGSLKLPQRWIQVLREQGAGSSSSMVGQQVGQRMGYHQTLALAAWANATRPDPATGGQLFATTDPAAAALAACWQGPPAGVIGRLLAVLGAPDLAEDTSLTQAVESLLPAFAAGSVPL</sequence>
<dbReference type="Gene3D" id="3.40.50.720">
    <property type="entry name" value="NAD(P)-binding Rossmann-like Domain"/>
    <property type="match status" value="1"/>
</dbReference>
<dbReference type="PANTHER" id="PTHR43362:SF1">
    <property type="entry name" value="MANNITOL DEHYDROGENASE 2-RELATED"/>
    <property type="match status" value="1"/>
</dbReference>
<dbReference type="PANTHER" id="PTHR43362">
    <property type="entry name" value="MANNITOL DEHYDROGENASE DSF1-RELATED"/>
    <property type="match status" value="1"/>
</dbReference>
<evidence type="ECO:0000256" key="3">
    <source>
        <dbReference type="ARBA" id="ARBA00016219"/>
    </source>
</evidence>
<evidence type="ECO:0000256" key="1">
    <source>
        <dbReference type="ARBA" id="ARBA00006541"/>
    </source>
</evidence>
<feature type="domain" description="Mannitol dehydrogenase N-terminal" evidence="7">
    <location>
        <begin position="45"/>
        <end position="310"/>
    </location>
</feature>
<feature type="domain" description="Mannitol dehydrogenase C-terminal" evidence="8">
    <location>
        <begin position="319"/>
        <end position="451"/>
    </location>
</feature>
<comment type="similarity">
    <text evidence="1">Belongs to the mannitol dehydrogenase family.</text>
</comment>
<evidence type="ECO:0000256" key="5">
    <source>
        <dbReference type="ARBA" id="ARBA00023027"/>
    </source>
</evidence>
<dbReference type="EC" id="1.1.1.17" evidence="2"/>
<proteinExistence type="inferred from homology"/>
<keyword evidence="10" id="KW-1185">Reference proteome</keyword>
<dbReference type="Pfam" id="PF01232">
    <property type="entry name" value="Mannitol_dh"/>
    <property type="match status" value="1"/>
</dbReference>
<dbReference type="InterPro" id="IPR013118">
    <property type="entry name" value="Mannitol_DH_C"/>
</dbReference>
<dbReference type="Proteomes" id="UP001197247">
    <property type="component" value="Unassembled WGS sequence"/>
</dbReference>
<evidence type="ECO:0000313" key="10">
    <source>
        <dbReference type="Proteomes" id="UP001197247"/>
    </source>
</evidence>
<dbReference type="SUPFAM" id="SSF48179">
    <property type="entry name" value="6-phosphogluconate dehydrogenase C-terminal domain-like"/>
    <property type="match status" value="1"/>
</dbReference>
<accession>A0ABS5TDJ1</accession>
<dbReference type="InterPro" id="IPR036291">
    <property type="entry name" value="NAD(P)-bd_dom_sf"/>
</dbReference>
<evidence type="ECO:0000259" key="7">
    <source>
        <dbReference type="Pfam" id="PF01232"/>
    </source>
</evidence>
<evidence type="ECO:0000259" key="8">
    <source>
        <dbReference type="Pfam" id="PF08125"/>
    </source>
</evidence>